<keyword evidence="10" id="KW-1185">Reference proteome</keyword>
<dbReference type="PROSITE" id="PS00122">
    <property type="entry name" value="CARBOXYLESTERASE_B_1"/>
    <property type="match status" value="1"/>
</dbReference>
<dbReference type="Proteomes" id="UP001152320">
    <property type="component" value="Chromosome 12"/>
</dbReference>
<dbReference type="EC" id="3.1.1.-" evidence="6"/>
<feature type="region of interest" description="Disordered" evidence="7">
    <location>
        <begin position="570"/>
        <end position="597"/>
    </location>
</feature>
<dbReference type="PANTHER" id="PTHR43918:SF4">
    <property type="entry name" value="CARBOXYLIC ESTER HYDROLASE"/>
    <property type="match status" value="1"/>
</dbReference>
<evidence type="ECO:0000256" key="3">
    <source>
        <dbReference type="ARBA" id="ARBA00022801"/>
    </source>
</evidence>
<dbReference type="GO" id="GO:0005615">
    <property type="term" value="C:extracellular space"/>
    <property type="evidence" value="ECO:0007669"/>
    <property type="project" value="TreeGrafter"/>
</dbReference>
<keyword evidence="6" id="KW-0732">Signal</keyword>
<organism evidence="9 10">
    <name type="scientific">Holothuria leucospilota</name>
    <name type="common">Black long sea cucumber</name>
    <name type="synonym">Mertensiothuria leucospilota</name>
    <dbReference type="NCBI Taxonomy" id="206669"/>
    <lineage>
        <taxon>Eukaryota</taxon>
        <taxon>Metazoa</taxon>
        <taxon>Echinodermata</taxon>
        <taxon>Eleutherozoa</taxon>
        <taxon>Echinozoa</taxon>
        <taxon>Holothuroidea</taxon>
        <taxon>Aspidochirotacea</taxon>
        <taxon>Aspidochirotida</taxon>
        <taxon>Holothuriidae</taxon>
        <taxon>Holothuria</taxon>
    </lineage>
</organism>
<sequence length="597" mass="66437">MVRFICLLSFLLSMRSAFTTTQPTVTLQDGTVLQGIKEEFHSDLLPVHSKFGSFYGIPYAEPPVGPLRFKPPLPRKQLESPFNAVKVGRSCVQPDPEIYGIRLINEERSEDCLFLDVIVPETTPEKAHVFVMIHGGGFTTGAGQMAMGDFLTFAAYSNVIVVTLNYRLGPFGFLTTGDELIPGNLGLLDQQLALKWVNKNIAAFGGDPKKVTLAGFSAGSSSVGLHTLSPGSKGLFRNAIMQSGSAIDNWVTNRQGEEAKLEVRTLAKLIGCSPKDIEEDATLLDCLMEASAEAILENISKVGQELGDPLFPQPVPNVDGVFLPRDALSILEEGDLNGENYIVGTNGDEATLFLFLLLPDKEVTPIINSTLLPSVLGTLTREVHDPIVVELIKTLYTVDPKHLVNEKRDDFFHEAAQYLGDWIFMCSASKYARFASKTKNVYRYTMTFIPTNDLLDIKWAGAGHGDEAQYVFGAVFQEKLLDRTTDEEKEMSRKALQYWTNFVKTGDPNTAKEGDNWSLPEWPKFTKENEIFKDLTPDMSNRYMKQRECYFIENILPPLNDALRKLESLKTSDNEKSKWTAEGQCEGESCHVETEEP</sequence>
<feature type="chain" id="PRO_5040537922" description="Carboxylic ester hydrolase" evidence="6">
    <location>
        <begin position="22"/>
        <end position="597"/>
    </location>
</feature>
<dbReference type="EMBL" id="JAIZAY010000012">
    <property type="protein sequence ID" value="KAJ8032073.1"/>
    <property type="molecule type" value="Genomic_DNA"/>
</dbReference>
<accession>A0A9Q1BS13</accession>
<evidence type="ECO:0000256" key="4">
    <source>
        <dbReference type="ARBA" id="ARBA00023157"/>
    </source>
</evidence>
<protein>
    <recommendedName>
        <fullName evidence="6">Carboxylic ester hydrolase</fullName>
        <ecNumber evidence="6">3.1.1.-</ecNumber>
    </recommendedName>
</protein>
<dbReference type="PROSITE" id="PS00941">
    <property type="entry name" value="CARBOXYLESTERASE_B_2"/>
    <property type="match status" value="1"/>
</dbReference>
<dbReference type="Gene3D" id="3.40.50.1820">
    <property type="entry name" value="alpha/beta hydrolase"/>
    <property type="match status" value="1"/>
</dbReference>
<dbReference type="InterPro" id="IPR002018">
    <property type="entry name" value="CarbesteraseB"/>
</dbReference>
<feature type="compositionally biased region" description="Basic and acidic residues" evidence="7">
    <location>
        <begin position="588"/>
        <end position="597"/>
    </location>
</feature>
<feature type="active site" description="Charge relay system" evidence="5">
    <location>
        <position position="349"/>
    </location>
</feature>
<evidence type="ECO:0000259" key="8">
    <source>
        <dbReference type="Pfam" id="PF00135"/>
    </source>
</evidence>
<dbReference type="InterPro" id="IPR050654">
    <property type="entry name" value="AChE-related_enzymes"/>
</dbReference>
<evidence type="ECO:0000256" key="7">
    <source>
        <dbReference type="SAM" id="MobiDB-lite"/>
    </source>
</evidence>
<dbReference type="GO" id="GO:0005886">
    <property type="term" value="C:plasma membrane"/>
    <property type="evidence" value="ECO:0007669"/>
    <property type="project" value="TreeGrafter"/>
</dbReference>
<dbReference type="GO" id="GO:0006581">
    <property type="term" value="P:acetylcholine catabolic process"/>
    <property type="evidence" value="ECO:0007669"/>
    <property type="project" value="TreeGrafter"/>
</dbReference>
<name>A0A9Q1BS13_HOLLE</name>
<gene>
    <name evidence="9" type="ORF">HOLleu_25492</name>
</gene>
<dbReference type="SUPFAM" id="SSF53474">
    <property type="entry name" value="alpha/beta-Hydrolases"/>
    <property type="match status" value="1"/>
</dbReference>
<evidence type="ECO:0000256" key="6">
    <source>
        <dbReference type="RuleBase" id="RU361235"/>
    </source>
</evidence>
<feature type="active site" description="Acyl-ester intermediate" evidence="5">
    <location>
        <position position="217"/>
    </location>
</feature>
<dbReference type="GO" id="GO:0003990">
    <property type="term" value="F:acetylcholinesterase activity"/>
    <property type="evidence" value="ECO:0007669"/>
    <property type="project" value="TreeGrafter"/>
</dbReference>
<dbReference type="AlphaFoldDB" id="A0A9Q1BS13"/>
<feature type="compositionally biased region" description="Basic and acidic residues" evidence="7">
    <location>
        <begin position="570"/>
        <end position="579"/>
    </location>
</feature>
<dbReference type="Pfam" id="PF00135">
    <property type="entry name" value="COesterase"/>
    <property type="match status" value="1"/>
</dbReference>
<keyword evidence="4" id="KW-1015">Disulfide bond</keyword>
<evidence type="ECO:0000256" key="5">
    <source>
        <dbReference type="PIRSR" id="PIRSR600997-1"/>
    </source>
</evidence>
<feature type="signal peptide" evidence="6">
    <location>
        <begin position="1"/>
        <end position="21"/>
    </location>
</feature>
<proteinExistence type="inferred from homology"/>
<keyword evidence="2" id="KW-0719">Serine esterase</keyword>
<keyword evidence="3 6" id="KW-0378">Hydrolase</keyword>
<dbReference type="PRINTS" id="PR00878">
    <property type="entry name" value="CHOLNESTRASE"/>
</dbReference>
<evidence type="ECO:0000256" key="1">
    <source>
        <dbReference type="ARBA" id="ARBA00005964"/>
    </source>
</evidence>
<dbReference type="InterPro" id="IPR029058">
    <property type="entry name" value="AB_hydrolase_fold"/>
</dbReference>
<feature type="domain" description="Carboxylesterase type B" evidence="8">
    <location>
        <begin position="22"/>
        <end position="551"/>
    </location>
</feature>
<comment type="caution">
    <text evidence="9">The sequence shown here is derived from an EMBL/GenBank/DDBJ whole genome shotgun (WGS) entry which is preliminary data.</text>
</comment>
<reference evidence="9" key="1">
    <citation type="submission" date="2021-10" db="EMBL/GenBank/DDBJ databases">
        <title>Tropical sea cucumber genome reveals ecological adaptation and Cuvierian tubules defense mechanism.</title>
        <authorList>
            <person name="Chen T."/>
        </authorList>
    </citation>
    <scope>NUCLEOTIDE SEQUENCE</scope>
    <source>
        <strain evidence="9">Nanhai2018</strain>
        <tissue evidence="9">Muscle</tissue>
    </source>
</reference>
<comment type="similarity">
    <text evidence="1 6">Belongs to the type-B carboxylesterase/lipase family.</text>
</comment>
<evidence type="ECO:0000313" key="10">
    <source>
        <dbReference type="Proteomes" id="UP001152320"/>
    </source>
</evidence>
<evidence type="ECO:0000313" key="9">
    <source>
        <dbReference type="EMBL" id="KAJ8032073.1"/>
    </source>
</evidence>
<dbReference type="InterPro" id="IPR019826">
    <property type="entry name" value="Carboxylesterase_B_AS"/>
</dbReference>
<dbReference type="PANTHER" id="PTHR43918">
    <property type="entry name" value="ACETYLCHOLINESTERASE"/>
    <property type="match status" value="1"/>
</dbReference>
<dbReference type="GO" id="GO:0019695">
    <property type="term" value="P:choline metabolic process"/>
    <property type="evidence" value="ECO:0007669"/>
    <property type="project" value="TreeGrafter"/>
</dbReference>
<feature type="active site" description="Charge relay system" evidence="5">
    <location>
        <position position="464"/>
    </location>
</feature>
<evidence type="ECO:0000256" key="2">
    <source>
        <dbReference type="ARBA" id="ARBA00022487"/>
    </source>
</evidence>
<dbReference type="OrthoDB" id="408631at2759"/>
<dbReference type="InterPro" id="IPR019819">
    <property type="entry name" value="Carboxylesterase_B_CS"/>
</dbReference>
<dbReference type="InterPro" id="IPR000997">
    <property type="entry name" value="Cholinesterase"/>
</dbReference>